<reference evidence="2" key="2">
    <citation type="submission" date="2015-01" db="EMBL/GenBank/DDBJ databases">
        <title>Complete genome sequence of Methylobacterium aquaticum strain 22A.</title>
        <authorList>
            <person name="Tani A."/>
            <person name="Ogura Y."/>
            <person name="Hayashi T."/>
        </authorList>
    </citation>
    <scope>NUCLEOTIDE SEQUENCE [LARGE SCALE GENOMIC DNA]</scope>
    <source>
        <strain evidence="2">MA-22A</strain>
    </source>
</reference>
<dbReference type="Gene3D" id="3.30.160.250">
    <property type="match status" value="1"/>
</dbReference>
<evidence type="ECO:0000313" key="2">
    <source>
        <dbReference type="Proteomes" id="UP000061432"/>
    </source>
</evidence>
<evidence type="ECO:0008006" key="3">
    <source>
        <dbReference type="Google" id="ProtNLM"/>
    </source>
</evidence>
<organism evidence="1 2">
    <name type="scientific">Methylobacterium aquaticum</name>
    <dbReference type="NCBI Taxonomy" id="270351"/>
    <lineage>
        <taxon>Bacteria</taxon>
        <taxon>Pseudomonadati</taxon>
        <taxon>Pseudomonadota</taxon>
        <taxon>Alphaproteobacteria</taxon>
        <taxon>Hyphomicrobiales</taxon>
        <taxon>Methylobacteriaceae</taxon>
        <taxon>Methylobacterium</taxon>
    </lineage>
</organism>
<dbReference type="EMBL" id="AP014704">
    <property type="protein sequence ID" value="BAQ43983.1"/>
    <property type="molecule type" value="Genomic_DNA"/>
</dbReference>
<dbReference type="RefSeq" id="WP_060845571.1">
    <property type="nucleotide sequence ID" value="NZ_AP014704.1"/>
</dbReference>
<dbReference type="InterPro" id="IPR035069">
    <property type="entry name" value="TTHA1013/TTHA0281-like"/>
</dbReference>
<dbReference type="SUPFAM" id="SSF143100">
    <property type="entry name" value="TTHA1013/TTHA0281-like"/>
    <property type="match status" value="1"/>
</dbReference>
<dbReference type="PATRIC" id="fig|270351.10.peg.507"/>
<dbReference type="STRING" id="270351.Maq22A_c02540"/>
<dbReference type="Proteomes" id="UP000061432">
    <property type="component" value="Chromosome"/>
</dbReference>
<protein>
    <recommendedName>
        <fullName evidence="3">HicB-like antitoxin of toxin-antitoxin system domain-containing protein</fullName>
    </recommendedName>
</protein>
<sequence length="111" mass="11989">MAAPYFTPAERAECFGPWAERDSAAAVGTGFHVEVQHLPLADGGGFVATVPELPECMSDGETIGEARANVADAIGCWLAAAWRSKIPPDMRARWATLQRQHFDGLAHRLGR</sequence>
<accession>A0A0C6F6M0</accession>
<gene>
    <name evidence="1" type="ORF">Maq22A_c02540</name>
</gene>
<proteinExistence type="predicted"/>
<dbReference type="KEGG" id="maqu:Maq22A_c02540"/>
<evidence type="ECO:0000313" key="1">
    <source>
        <dbReference type="EMBL" id="BAQ43983.1"/>
    </source>
</evidence>
<name>A0A0C6F6M0_9HYPH</name>
<reference evidence="1 2" key="1">
    <citation type="journal article" date="2015" name="Genome Announc.">
        <title>Complete Genome Sequence of Methylobacterium aquaticum Strain 22A, Isolated from Racomitrium japonicum Moss.</title>
        <authorList>
            <person name="Tani A."/>
            <person name="Ogura Y."/>
            <person name="Hayashi T."/>
            <person name="Kimbara K."/>
        </authorList>
    </citation>
    <scope>NUCLEOTIDE SEQUENCE [LARGE SCALE GENOMIC DNA]</scope>
    <source>
        <strain evidence="1 2">MA-22A</strain>
    </source>
</reference>
<dbReference type="AlphaFoldDB" id="A0A0C6F6M0"/>